<name>A0A163ZNS6_9MYCO</name>
<evidence type="ECO:0000313" key="2">
    <source>
        <dbReference type="EMBL" id="KZS61707.1"/>
    </source>
</evidence>
<dbReference type="GO" id="GO:0000166">
    <property type="term" value="F:nucleotide binding"/>
    <property type="evidence" value="ECO:0007669"/>
    <property type="project" value="InterPro"/>
</dbReference>
<keyword evidence="3" id="KW-1185">Reference proteome</keyword>
<dbReference type="AlphaFoldDB" id="A0A163ZNS6"/>
<accession>A0A163ZNS6</accession>
<proteinExistence type="predicted"/>
<dbReference type="EMBL" id="LWCI01000112">
    <property type="protein sequence ID" value="KZS61707.1"/>
    <property type="molecule type" value="Genomic_DNA"/>
</dbReference>
<reference evidence="3" key="1">
    <citation type="submission" date="2016-04" db="EMBL/GenBank/DDBJ databases">
        <authorList>
            <person name="Strapagiel D."/>
            <person name="Borowka P."/>
            <person name="Marciniak B."/>
            <person name="Bakula Z."/>
            <person name="Van Ingen J."/>
            <person name="Safianowska A."/>
            <person name="Dziadek J."/>
            <person name="Jagielski T."/>
        </authorList>
    </citation>
    <scope>NUCLEOTIDE SEQUENCE [LARGE SCALE GENOMIC DNA]</scope>
    <source>
        <strain evidence="3">1010001458</strain>
    </source>
</reference>
<dbReference type="InterPro" id="IPR036291">
    <property type="entry name" value="NAD(P)-bd_dom_sf"/>
</dbReference>
<dbReference type="Pfam" id="PF01408">
    <property type="entry name" value="GFO_IDH_MocA"/>
    <property type="match status" value="1"/>
</dbReference>
<dbReference type="Gene3D" id="3.40.50.720">
    <property type="entry name" value="NAD(P)-binding Rossmann-like Domain"/>
    <property type="match status" value="1"/>
</dbReference>
<dbReference type="Proteomes" id="UP000077342">
    <property type="component" value="Unassembled WGS sequence"/>
</dbReference>
<dbReference type="SUPFAM" id="SSF51735">
    <property type="entry name" value="NAD(P)-binding Rossmann-fold domains"/>
    <property type="match status" value="1"/>
</dbReference>
<protein>
    <recommendedName>
        <fullName evidence="1">Gfo/Idh/MocA-like oxidoreductase N-terminal domain-containing protein</fullName>
    </recommendedName>
</protein>
<comment type="caution">
    <text evidence="2">The sequence shown here is derived from an EMBL/GenBank/DDBJ whole genome shotgun (WGS) entry which is preliminary data.</text>
</comment>
<organism evidence="2 3">
    <name type="scientific">Mycobacterium ostraviense</name>
    <dbReference type="NCBI Taxonomy" id="2738409"/>
    <lineage>
        <taxon>Bacteria</taxon>
        <taxon>Bacillati</taxon>
        <taxon>Actinomycetota</taxon>
        <taxon>Actinomycetes</taxon>
        <taxon>Mycobacteriales</taxon>
        <taxon>Mycobacteriaceae</taxon>
        <taxon>Mycobacterium</taxon>
    </lineage>
</organism>
<feature type="domain" description="Gfo/Idh/MocA-like oxidoreductase N-terminal" evidence="1">
    <location>
        <begin position="6"/>
        <end position="93"/>
    </location>
</feature>
<evidence type="ECO:0000259" key="1">
    <source>
        <dbReference type="Pfam" id="PF01408"/>
    </source>
</evidence>
<dbReference type="RefSeq" id="WP_075511118.1">
    <property type="nucleotide sequence ID" value="NZ_CP089224.1"/>
</dbReference>
<dbReference type="InterPro" id="IPR000683">
    <property type="entry name" value="Gfo/Idh/MocA-like_OxRdtase_N"/>
</dbReference>
<sequence>MSATPIVLCGSNYGACYVPSLQELTDSFELVGIQAAGSERSARRHVPLWTSVAEVADEARAAIVALPPPTPGMVTAQLLRRGVHVLMEHPVRADLLRNCVKTPCRRR</sequence>
<gene>
    <name evidence="2" type="ORF">A4G28_18025</name>
</gene>
<evidence type="ECO:0000313" key="3">
    <source>
        <dbReference type="Proteomes" id="UP000077342"/>
    </source>
</evidence>